<evidence type="ECO:0000313" key="9">
    <source>
        <dbReference type="EMBL" id="OGL54152.1"/>
    </source>
</evidence>
<dbReference type="Proteomes" id="UP000178082">
    <property type="component" value="Unassembled WGS sequence"/>
</dbReference>
<keyword evidence="3 5" id="KW-0030">Aminoacyl-tRNA synthetase</keyword>
<dbReference type="InterPro" id="IPR036621">
    <property type="entry name" value="Anticodon-bd_dom_sf"/>
</dbReference>
<dbReference type="InterPro" id="IPR015807">
    <property type="entry name" value="His-tRNA-ligase"/>
</dbReference>
<feature type="compositionally biased region" description="Basic and acidic residues" evidence="7">
    <location>
        <begin position="10"/>
        <end position="19"/>
    </location>
</feature>
<dbReference type="SUPFAM" id="SSF52954">
    <property type="entry name" value="Class II aaRS ABD-related"/>
    <property type="match status" value="1"/>
</dbReference>
<sequence>MSNAKAQNSNDKKKHEPIKGVKGTQDIFPKEYYRRTEVFKAIQECFESYGYQGMDVPIIEPLELHLRKSGDKIVKSMYTFKDYGNRDICLRPEITASVVRAFNEGLSNESRPVKIYYFGPTFRYDKPQEGRFRQFTQAGVEIIGSNSLEHDAEVIKLACDCMEKIGIKNYEIAISDVEILFTIFKKLAIPEREKSLLIGALEDLNKLKDIKSGIPDVKKKLIELGISKDETESEEGKYFKILEAIVELSTIRGTPDYVFPKIESLLRKYIDDLTVLKPLENLKIVSSCLDSFGINWQKARIDFGFGRGLEYYTGTIFEIYCPRLGAANQVCGGGRYDELLSLLGGRGDSQSIGFAFGFERLLLAIEREEKNKEDSAYQGNLKTSHLDALVIPLDKKLFRYAIKISQTLRVRGAKLDIDFSLRKSGKITKKADQLKIPFVIYIGEEEEKQGFLSIKDLKSGIQEKYPLNDIEKIIEKISDR</sequence>
<feature type="region of interest" description="Disordered" evidence="7">
    <location>
        <begin position="1"/>
        <end position="20"/>
    </location>
</feature>
<comment type="subunit">
    <text evidence="5">Homodimer.</text>
</comment>
<dbReference type="PANTHER" id="PTHR43707">
    <property type="entry name" value="HISTIDYL-TRNA SYNTHETASE"/>
    <property type="match status" value="1"/>
</dbReference>
<organism evidence="9 10">
    <name type="scientific">Candidatus Schekmanbacteria bacterium RIFCSPLOWO2_12_FULL_38_15</name>
    <dbReference type="NCBI Taxonomy" id="1817883"/>
    <lineage>
        <taxon>Bacteria</taxon>
        <taxon>Candidatus Schekmaniibacteriota</taxon>
    </lineage>
</organism>
<dbReference type="CDD" id="cd00773">
    <property type="entry name" value="HisRS-like_core"/>
    <property type="match status" value="1"/>
</dbReference>
<dbReference type="EMBL" id="MGDI01000016">
    <property type="protein sequence ID" value="OGL54152.1"/>
    <property type="molecule type" value="Genomic_DNA"/>
</dbReference>
<evidence type="ECO:0000256" key="2">
    <source>
        <dbReference type="ARBA" id="ARBA00022741"/>
    </source>
</evidence>
<evidence type="ECO:0000256" key="4">
    <source>
        <dbReference type="ARBA" id="ARBA00047639"/>
    </source>
</evidence>
<evidence type="ECO:0000256" key="1">
    <source>
        <dbReference type="ARBA" id="ARBA00008226"/>
    </source>
</evidence>
<dbReference type="Pfam" id="PF13393">
    <property type="entry name" value="tRNA-synt_His"/>
    <property type="match status" value="1"/>
</dbReference>
<dbReference type="NCBIfam" id="TIGR00442">
    <property type="entry name" value="hisS"/>
    <property type="match status" value="1"/>
</dbReference>
<feature type="binding site" evidence="6">
    <location>
        <begin position="311"/>
        <end position="312"/>
    </location>
    <ligand>
        <name>L-histidine</name>
        <dbReference type="ChEBI" id="CHEBI:57595"/>
    </ligand>
</feature>
<dbReference type="STRING" id="1817883.A3G31_05145"/>
<comment type="subcellular location">
    <subcellularLocation>
        <location evidence="5">Cytoplasm</location>
    </subcellularLocation>
</comment>
<dbReference type="GO" id="GO:0006427">
    <property type="term" value="P:histidyl-tRNA aminoacylation"/>
    <property type="evidence" value="ECO:0007669"/>
    <property type="project" value="UniProtKB-UniRule"/>
</dbReference>
<dbReference type="InterPro" id="IPR045864">
    <property type="entry name" value="aa-tRNA-synth_II/BPL/LPL"/>
</dbReference>
<comment type="catalytic activity">
    <reaction evidence="4 5">
        <text>tRNA(His) + L-histidine + ATP = L-histidyl-tRNA(His) + AMP + diphosphate + H(+)</text>
        <dbReference type="Rhea" id="RHEA:17313"/>
        <dbReference type="Rhea" id="RHEA-COMP:9665"/>
        <dbReference type="Rhea" id="RHEA-COMP:9689"/>
        <dbReference type="ChEBI" id="CHEBI:15378"/>
        <dbReference type="ChEBI" id="CHEBI:30616"/>
        <dbReference type="ChEBI" id="CHEBI:33019"/>
        <dbReference type="ChEBI" id="CHEBI:57595"/>
        <dbReference type="ChEBI" id="CHEBI:78442"/>
        <dbReference type="ChEBI" id="CHEBI:78527"/>
        <dbReference type="ChEBI" id="CHEBI:456215"/>
        <dbReference type="EC" id="6.1.1.21"/>
    </reaction>
</comment>
<name>A0A1F7SK47_9BACT</name>
<keyword evidence="5" id="KW-0648">Protein biosynthesis</keyword>
<keyword evidence="5" id="KW-0963">Cytoplasm</keyword>
<dbReference type="PIRSF" id="PIRSF001549">
    <property type="entry name" value="His-tRNA_synth"/>
    <property type="match status" value="1"/>
</dbReference>
<dbReference type="PANTHER" id="PTHR43707:SF1">
    <property type="entry name" value="HISTIDINE--TRNA LIGASE, MITOCHONDRIAL-RELATED"/>
    <property type="match status" value="1"/>
</dbReference>
<evidence type="ECO:0000256" key="3">
    <source>
        <dbReference type="ARBA" id="ARBA00023146"/>
    </source>
</evidence>
<feature type="binding site" evidence="6">
    <location>
        <begin position="93"/>
        <end position="95"/>
    </location>
    <ligand>
        <name>L-histidine</name>
        <dbReference type="ChEBI" id="CHEBI:57595"/>
    </ligand>
</feature>
<reference evidence="9 10" key="1">
    <citation type="journal article" date="2016" name="Nat. Commun.">
        <title>Thousands of microbial genomes shed light on interconnected biogeochemical processes in an aquifer system.</title>
        <authorList>
            <person name="Anantharaman K."/>
            <person name="Brown C.T."/>
            <person name="Hug L.A."/>
            <person name="Sharon I."/>
            <person name="Castelle C.J."/>
            <person name="Probst A.J."/>
            <person name="Thomas B.C."/>
            <person name="Singh A."/>
            <person name="Wilkins M.J."/>
            <person name="Karaoz U."/>
            <person name="Brodie E.L."/>
            <person name="Williams K.H."/>
            <person name="Hubbard S.S."/>
            <person name="Banfield J.F."/>
        </authorList>
    </citation>
    <scope>NUCLEOTIDE SEQUENCE [LARGE SCALE GENOMIC DNA]</scope>
</reference>
<evidence type="ECO:0000256" key="7">
    <source>
        <dbReference type="SAM" id="MobiDB-lite"/>
    </source>
</evidence>
<comment type="similarity">
    <text evidence="1 5">Belongs to the class-II aminoacyl-tRNA synthetase family.</text>
</comment>
<keyword evidence="5" id="KW-0067">ATP-binding</keyword>
<dbReference type="Gene3D" id="3.30.930.10">
    <property type="entry name" value="Bira Bifunctional Protein, Domain 2"/>
    <property type="match status" value="1"/>
</dbReference>
<keyword evidence="5 9" id="KW-0436">Ligase</keyword>
<dbReference type="Pfam" id="PF03129">
    <property type="entry name" value="HGTP_anticodon"/>
    <property type="match status" value="1"/>
</dbReference>
<keyword evidence="2 5" id="KW-0547">Nucleotide-binding</keyword>
<evidence type="ECO:0000259" key="8">
    <source>
        <dbReference type="PROSITE" id="PS50862"/>
    </source>
</evidence>
<gene>
    <name evidence="5" type="primary">hisS</name>
    <name evidence="9" type="ORF">A3G31_05145</name>
</gene>
<dbReference type="AlphaFoldDB" id="A0A1F7SK47"/>
<evidence type="ECO:0000256" key="6">
    <source>
        <dbReference type="PIRSR" id="PIRSR001549-1"/>
    </source>
</evidence>
<protein>
    <recommendedName>
        <fullName evidence="5">Histidine--tRNA ligase</fullName>
        <ecNumber evidence="5">6.1.1.21</ecNumber>
    </recommendedName>
    <alternativeName>
        <fullName evidence="5">Histidyl-tRNA synthetase</fullName>
        <shortName evidence="5">HisRS</shortName>
    </alternativeName>
</protein>
<dbReference type="Gene3D" id="3.40.50.800">
    <property type="entry name" value="Anticodon-binding domain"/>
    <property type="match status" value="1"/>
</dbReference>
<dbReference type="InterPro" id="IPR041715">
    <property type="entry name" value="HisRS-like_core"/>
</dbReference>
<evidence type="ECO:0000313" key="10">
    <source>
        <dbReference type="Proteomes" id="UP000178082"/>
    </source>
</evidence>
<dbReference type="InterPro" id="IPR006195">
    <property type="entry name" value="aa-tRNA-synth_II"/>
</dbReference>
<comment type="caution">
    <text evidence="9">The sequence shown here is derived from an EMBL/GenBank/DDBJ whole genome shotgun (WGS) entry which is preliminary data.</text>
</comment>
<dbReference type="InterPro" id="IPR004516">
    <property type="entry name" value="HisRS/HisZ"/>
</dbReference>
<dbReference type="PROSITE" id="PS50862">
    <property type="entry name" value="AA_TRNA_LIGASE_II"/>
    <property type="match status" value="1"/>
</dbReference>
<dbReference type="GO" id="GO:0005524">
    <property type="term" value="F:ATP binding"/>
    <property type="evidence" value="ECO:0007669"/>
    <property type="project" value="UniProtKB-UniRule"/>
</dbReference>
<evidence type="ECO:0000256" key="5">
    <source>
        <dbReference type="HAMAP-Rule" id="MF_00127"/>
    </source>
</evidence>
<feature type="binding site" evidence="6">
    <location>
        <position position="137"/>
    </location>
    <ligand>
        <name>L-histidine</name>
        <dbReference type="ChEBI" id="CHEBI:57595"/>
    </ligand>
</feature>
<proteinExistence type="inferred from homology"/>
<feature type="domain" description="Aminoacyl-transfer RNA synthetases class-II family profile" evidence="8">
    <location>
        <begin position="23"/>
        <end position="392"/>
    </location>
</feature>
<dbReference type="GO" id="GO:0004821">
    <property type="term" value="F:histidine-tRNA ligase activity"/>
    <property type="evidence" value="ECO:0007669"/>
    <property type="project" value="UniProtKB-UniRule"/>
</dbReference>
<dbReference type="HAMAP" id="MF_00127">
    <property type="entry name" value="His_tRNA_synth"/>
    <property type="match status" value="1"/>
</dbReference>
<dbReference type="InterPro" id="IPR004154">
    <property type="entry name" value="Anticodon-bd"/>
</dbReference>
<dbReference type="GO" id="GO:0005737">
    <property type="term" value="C:cytoplasm"/>
    <property type="evidence" value="ECO:0007669"/>
    <property type="project" value="UniProtKB-SubCell"/>
</dbReference>
<dbReference type="EC" id="6.1.1.21" evidence="5"/>
<feature type="binding site" evidence="6">
    <location>
        <position position="307"/>
    </location>
    <ligand>
        <name>L-histidine</name>
        <dbReference type="ChEBI" id="CHEBI:57595"/>
    </ligand>
</feature>
<accession>A0A1F7SK47</accession>
<dbReference type="SUPFAM" id="SSF55681">
    <property type="entry name" value="Class II aaRS and biotin synthetases"/>
    <property type="match status" value="1"/>
</dbReference>
<feature type="binding site" evidence="6">
    <location>
        <position position="123"/>
    </location>
    <ligand>
        <name>L-histidine</name>
        <dbReference type="ChEBI" id="CHEBI:57595"/>
    </ligand>
</feature>
<feature type="binding site" evidence="6">
    <location>
        <position position="141"/>
    </location>
    <ligand>
        <name>L-histidine</name>
        <dbReference type="ChEBI" id="CHEBI:57595"/>
    </ligand>
</feature>